<reference evidence="2 3" key="1">
    <citation type="submission" date="2015-08" db="EMBL/GenBank/DDBJ databases">
        <title>Next Generation Sequencing and Analysis of the Genome of Puccinia sorghi L Schw, the Causal Agent of Maize Common Rust.</title>
        <authorList>
            <person name="Rochi L."/>
            <person name="Burguener G."/>
            <person name="Darino M."/>
            <person name="Turjanski A."/>
            <person name="Kreff E."/>
            <person name="Dieguez M.J."/>
            <person name="Sacco F."/>
        </authorList>
    </citation>
    <scope>NUCLEOTIDE SEQUENCE [LARGE SCALE GENOMIC DNA]</scope>
    <source>
        <strain evidence="2 3">RO10H11247</strain>
    </source>
</reference>
<accession>A0A0L6VIJ3</accession>
<feature type="compositionally biased region" description="Polar residues" evidence="1">
    <location>
        <begin position="154"/>
        <end position="164"/>
    </location>
</feature>
<feature type="region of interest" description="Disordered" evidence="1">
    <location>
        <begin position="266"/>
        <end position="336"/>
    </location>
</feature>
<gene>
    <name evidence="2" type="ORF">VP01_1564g4</name>
</gene>
<feature type="region of interest" description="Disordered" evidence="1">
    <location>
        <begin position="199"/>
        <end position="227"/>
    </location>
</feature>
<dbReference type="OrthoDB" id="2507853at2759"/>
<protein>
    <submittedName>
        <fullName evidence="2">Uncharacterized protein</fullName>
    </submittedName>
</protein>
<dbReference type="EMBL" id="LAVV01006274">
    <property type="protein sequence ID" value="KNZ60367.1"/>
    <property type="molecule type" value="Genomic_DNA"/>
</dbReference>
<name>A0A0L6VIJ3_9BASI</name>
<dbReference type="AlphaFoldDB" id="A0A0L6VIJ3"/>
<evidence type="ECO:0000313" key="3">
    <source>
        <dbReference type="Proteomes" id="UP000037035"/>
    </source>
</evidence>
<comment type="caution">
    <text evidence="2">The sequence shown here is derived from an EMBL/GenBank/DDBJ whole genome shotgun (WGS) entry which is preliminary data.</text>
</comment>
<feature type="compositionally biased region" description="Basic and acidic residues" evidence="1">
    <location>
        <begin position="211"/>
        <end position="224"/>
    </location>
</feature>
<organism evidence="2 3">
    <name type="scientific">Puccinia sorghi</name>
    <dbReference type="NCBI Taxonomy" id="27349"/>
    <lineage>
        <taxon>Eukaryota</taxon>
        <taxon>Fungi</taxon>
        <taxon>Dikarya</taxon>
        <taxon>Basidiomycota</taxon>
        <taxon>Pucciniomycotina</taxon>
        <taxon>Pucciniomycetes</taxon>
        <taxon>Pucciniales</taxon>
        <taxon>Pucciniaceae</taxon>
        <taxon>Puccinia</taxon>
    </lineage>
</organism>
<feature type="compositionally biased region" description="Low complexity" evidence="1">
    <location>
        <begin position="282"/>
        <end position="296"/>
    </location>
</feature>
<feature type="compositionally biased region" description="Low complexity" evidence="1">
    <location>
        <begin position="319"/>
        <end position="332"/>
    </location>
</feature>
<evidence type="ECO:0000313" key="2">
    <source>
        <dbReference type="EMBL" id="KNZ60367.1"/>
    </source>
</evidence>
<dbReference type="VEuPathDB" id="FungiDB:VP01_1564g4"/>
<keyword evidence="3" id="KW-1185">Reference proteome</keyword>
<proteinExistence type="predicted"/>
<evidence type="ECO:0000256" key="1">
    <source>
        <dbReference type="SAM" id="MobiDB-lite"/>
    </source>
</evidence>
<sequence>MPALTAYAQSPAHGAGWPPMETIPPTSTSTCSGAASIIAVASPIQTHCHPRASSKPRFPRLAKSIIISSTLQRLNKSKFSSSSNTVCPILPAIPRPHTIIRSILQSKPPPSLIEQGSPMQPIRKRVRFSGEAGTGTSVNLGEGSRQDEEKESEGGQQMSASSRVSEPVIETVFLTYSRAAYDRSPIAVDRVLNKSLTLPPRTEEGEEEDWLEGKETERSDEDPPLRGGRWLTAQLEPYELSLCDQSRHSGDQESTILLPIERQMSSPPQILPPNEPPQVFLSAPSPHHASSWPTTSRPQPLFGGHPWPLDDALSESMGSSSSSCSSSSSSCSTQDQHPAVLAELHPLPLPRFHPNESAQPDGHLISVQNLAHHQLSNLSLHRDASPTMVDAQSHSTASLCCINPNLPLSGFGNWTRAQVFDSCDALDGF</sequence>
<dbReference type="Proteomes" id="UP000037035">
    <property type="component" value="Unassembled WGS sequence"/>
</dbReference>
<feature type="region of interest" description="Disordered" evidence="1">
    <location>
        <begin position="128"/>
        <end position="164"/>
    </location>
</feature>